<dbReference type="GO" id="GO:0003700">
    <property type="term" value="F:DNA-binding transcription factor activity"/>
    <property type="evidence" value="ECO:0007669"/>
    <property type="project" value="InterPro"/>
</dbReference>
<dbReference type="InterPro" id="IPR029442">
    <property type="entry name" value="GyrI-like"/>
</dbReference>
<evidence type="ECO:0000256" key="4">
    <source>
        <dbReference type="ARBA" id="ARBA00023163"/>
    </source>
</evidence>
<evidence type="ECO:0000256" key="2">
    <source>
        <dbReference type="ARBA" id="ARBA00023015"/>
    </source>
</evidence>
<keyword evidence="3" id="KW-0238">DNA-binding</keyword>
<sequence length="270" mass="31681">MFLIGEIARLFQIDIRTLRYYDEIGLFKPAHVDEHSGYRYYSIEQFEQLNTILYLKALAIPLKLVKQFLENRDVDRMLHLLEEQQRETEKRINDFKQIQKKITSRIAQIADATKGRELGKIREVELPERTIVRLKQNIHKTDNIEMSIRLLENSTNMKATIFLGKVGLSISLDNLRHRTFDQYDSLFVIVENESYRMTEATEKILPQGTYATIRFTGTHADAAPYYERLLDYMEEKGYSITDDAIEITLIDYGLTNDRSKFVTEIQLLAK</sequence>
<evidence type="ECO:0000259" key="5">
    <source>
        <dbReference type="PROSITE" id="PS50937"/>
    </source>
</evidence>
<dbReference type="InterPro" id="IPR047057">
    <property type="entry name" value="MerR_fam"/>
</dbReference>
<dbReference type="CDD" id="cd01107">
    <property type="entry name" value="HTH_BmrR"/>
    <property type="match status" value="1"/>
</dbReference>
<evidence type="ECO:0000256" key="1">
    <source>
        <dbReference type="ARBA" id="ARBA00022491"/>
    </source>
</evidence>
<gene>
    <name evidence="6" type="ORF">EDM56_04745</name>
</gene>
<dbReference type="Pfam" id="PF06445">
    <property type="entry name" value="GyrI-like"/>
    <property type="match status" value="1"/>
</dbReference>
<proteinExistence type="predicted"/>
<keyword evidence="1" id="KW-0678">Repressor</keyword>
<dbReference type="PANTHER" id="PTHR30204">
    <property type="entry name" value="REDOX-CYCLING DRUG-SENSING TRANSCRIPTIONAL ACTIVATOR SOXR"/>
    <property type="match status" value="1"/>
</dbReference>
<dbReference type="SUPFAM" id="SSF55136">
    <property type="entry name" value="Probable bacterial effector-binding domain"/>
    <property type="match status" value="1"/>
</dbReference>
<dbReference type="Gene3D" id="1.10.1660.10">
    <property type="match status" value="1"/>
</dbReference>
<dbReference type="InterPro" id="IPR011256">
    <property type="entry name" value="Reg_factor_effector_dom_sf"/>
</dbReference>
<dbReference type="SUPFAM" id="SSF46955">
    <property type="entry name" value="Putative DNA-binding domain"/>
    <property type="match status" value="1"/>
</dbReference>
<dbReference type="RefSeq" id="WP_122916746.1">
    <property type="nucleotide sequence ID" value="NZ_RHHQ01000005.1"/>
</dbReference>
<reference evidence="6 7" key="1">
    <citation type="submission" date="2018-10" db="EMBL/GenBank/DDBJ databases">
        <title>Phylogenomics of Brevibacillus.</title>
        <authorList>
            <person name="Dunlap C."/>
        </authorList>
    </citation>
    <scope>NUCLEOTIDE SEQUENCE [LARGE SCALE GENOMIC DNA]</scope>
    <source>
        <strain evidence="6 7">JCM 15716</strain>
    </source>
</reference>
<dbReference type="OrthoDB" id="9773308at2"/>
<feature type="domain" description="HTH merR-type" evidence="5">
    <location>
        <begin position="1"/>
        <end position="71"/>
    </location>
</feature>
<comment type="caution">
    <text evidence="6">The sequence shown here is derived from an EMBL/GenBank/DDBJ whole genome shotgun (WGS) entry which is preliminary data.</text>
</comment>
<dbReference type="InterPro" id="IPR010499">
    <property type="entry name" value="AraC_E-bd"/>
</dbReference>
<dbReference type="AlphaFoldDB" id="A0A3M8DTV8"/>
<dbReference type="PANTHER" id="PTHR30204:SF69">
    <property type="entry name" value="MERR-FAMILY TRANSCRIPTIONAL REGULATOR"/>
    <property type="match status" value="1"/>
</dbReference>
<dbReference type="InterPro" id="IPR009061">
    <property type="entry name" value="DNA-bd_dom_put_sf"/>
</dbReference>
<evidence type="ECO:0000256" key="3">
    <source>
        <dbReference type="ARBA" id="ARBA00023125"/>
    </source>
</evidence>
<dbReference type="Proteomes" id="UP000271031">
    <property type="component" value="Unassembled WGS sequence"/>
</dbReference>
<dbReference type="SMART" id="SM00422">
    <property type="entry name" value="HTH_MERR"/>
    <property type="match status" value="1"/>
</dbReference>
<dbReference type="InterPro" id="IPR000551">
    <property type="entry name" value="MerR-type_HTH_dom"/>
</dbReference>
<dbReference type="EMBL" id="RHHQ01000005">
    <property type="protein sequence ID" value="RNB91354.1"/>
    <property type="molecule type" value="Genomic_DNA"/>
</dbReference>
<dbReference type="GO" id="GO:0003677">
    <property type="term" value="F:DNA binding"/>
    <property type="evidence" value="ECO:0007669"/>
    <property type="project" value="UniProtKB-KW"/>
</dbReference>
<dbReference type="SMART" id="SM00871">
    <property type="entry name" value="AraC_E_bind"/>
    <property type="match status" value="1"/>
</dbReference>
<accession>A0A3M8DTV8</accession>
<dbReference type="PROSITE" id="PS50937">
    <property type="entry name" value="HTH_MERR_2"/>
    <property type="match status" value="1"/>
</dbReference>
<keyword evidence="4" id="KW-0804">Transcription</keyword>
<evidence type="ECO:0000313" key="6">
    <source>
        <dbReference type="EMBL" id="RNB91354.1"/>
    </source>
</evidence>
<keyword evidence="7" id="KW-1185">Reference proteome</keyword>
<organism evidence="6 7">
    <name type="scientific">Brevibacillus fluminis</name>
    <dbReference type="NCBI Taxonomy" id="511487"/>
    <lineage>
        <taxon>Bacteria</taxon>
        <taxon>Bacillati</taxon>
        <taxon>Bacillota</taxon>
        <taxon>Bacilli</taxon>
        <taxon>Bacillales</taxon>
        <taxon>Paenibacillaceae</taxon>
        <taxon>Brevibacillus</taxon>
    </lineage>
</organism>
<protein>
    <submittedName>
        <fullName evidence="6">MerR family transcriptional regulator</fullName>
    </submittedName>
</protein>
<dbReference type="Gene3D" id="3.20.80.10">
    <property type="entry name" value="Regulatory factor, effector binding domain"/>
    <property type="match status" value="1"/>
</dbReference>
<dbReference type="Pfam" id="PF13411">
    <property type="entry name" value="MerR_1"/>
    <property type="match status" value="1"/>
</dbReference>
<keyword evidence="2" id="KW-0805">Transcription regulation</keyword>
<name>A0A3M8DTV8_9BACL</name>
<evidence type="ECO:0000313" key="7">
    <source>
        <dbReference type="Proteomes" id="UP000271031"/>
    </source>
</evidence>